<feature type="domain" description="Fibrinogen C-terminal" evidence="7">
    <location>
        <begin position="293"/>
        <end position="514"/>
    </location>
</feature>
<dbReference type="GO" id="GO:0072377">
    <property type="term" value="P:blood coagulation, common pathway"/>
    <property type="evidence" value="ECO:0007669"/>
    <property type="project" value="TreeGrafter"/>
</dbReference>
<dbReference type="KEGG" id="kmr:108246351"/>
<dbReference type="OMA" id="KRCPDMF"/>
<dbReference type="Gene3D" id="3.90.215.10">
    <property type="entry name" value="Gamma Fibrinogen, chain A, domain 1"/>
    <property type="match status" value="1"/>
</dbReference>
<keyword evidence="6" id="KW-0732">Signal</keyword>
<sequence length="525" mass="60040">MKLESMLLTFVFFTGWGFQLVMADFMGSGEHSDVQEDIHHETPTEKQEGLDINIRSPRDVPDMQMETNWNVPDITKGNYEDADWHPSTSVLETHFDLTPDNSAMIHSNSIGTDDDGPNQTLNQTIGTSVTECGEYSSQLSPNGQCRLMAKLPPVGATEKRCPDMFRCTDDISFWLHENQNRKEQLKELRETMSELQEELRNHRHRVKALEMQAEDNIRLNLTLKERLRFLELRHAEADTLLHVHAALLYELQAQLRNLSASMQNVNQHTGCTINVIRATPPLGMRDTLSAGGHYVSYCPSDCASLYHSGVRRSGVYTIVMSPTTTFPVFCDMETDGGGWTVFQRRRDGSLSFNRGWSEYRNGFGEPKGEHWLGNQHLYLLSNQGHYSLRIDMQDWSHAHKHALYRSFRIDSEENQYRLHVSGFSGSVEDSFGWYHDQHGFSTPDTGNICAEISHSGWWFHQCFYANLNGVYYKGGRYSLKANNLLGPDGIVWFSWKDSDFYSLKAVTMMIRPRGFRPASSLRLSP</sequence>
<dbReference type="InterPro" id="IPR020837">
    <property type="entry name" value="Fibrinogen_CS"/>
</dbReference>
<dbReference type="PANTHER" id="PTHR47221:SF5">
    <property type="entry name" value="FIBRINOGEN C-TERMINAL DOMAIN-CONTAINING PROTEIN"/>
    <property type="match status" value="1"/>
</dbReference>
<dbReference type="Proteomes" id="UP000264800">
    <property type="component" value="Unplaced"/>
</dbReference>
<evidence type="ECO:0000256" key="6">
    <source>
        <dbReference type="SAM" id="SignalP"/>
    </source>
</evidence>
<dbReference type="CDD" id="cd00087">
    <property type="entry name" value="FReD"/>
    <property type="match status" value="1"/>
</dbReference>
<dbReference type="GeneID" id="108246351"/>
<keyword evidence="9" id="KW-1185">Reference proteome</keyword>
<name>A0A3Q3A593_KRYMA</name>
<dbReference type="NCBIfam" id="NF040941">
    <property type="entry name" value="GGGWT_bact"/>
    <property type="match status" value="1"/>
</dbReference>
<dbReference type="GO" id="GO:0034116">
    <property type="term" value="P:positive regulation of heterotypic cell-cell adhesion"/>
    <property type="evidence" value="ECO:0007669"/>
    <property type="project" value="TreeGrafter"/>
</dbReference>
<dbReference type="SUPFAM" id="SSF56496">
    <property type="entry name" value="Fibrinogen C-terminal domain-like"/>
    <property type="match status" value="1"/>
</dbReference>
<dbReference type="PROSITE" id="PS00514">
    <property type="entry name" value="FIBRINOGEN_C_1"/>
    <property type="match status" value="1"/>
</dbReference>
<dbReference type="InterPro" id="IPR014716">
    <property type="entry name" value="Fibrinogen_a/b/g_C_1"/>
</dbReference>
<dbReference type="SMART" id="SM00186">
    <property type="entry name" value="FBG"/>
    <property type="match status" value="1"/>
</dbReference>
<evidence type="ECO:0000256" key="3">
    <source>
        <dbReference type="ARBA" id="ARBA00023157"/>
    </source>
</evidence>
<dbReference type="PANTHER" id="PTHR47221">
    <property type="entry name" value="FIBRINOGEN ALPHA CHAIN"/>
    <property type="match status" value="1"/>
</dbReference>
<accession>A0A3Q3A593</accession>
<dbReference type="InterPro" id="IPR002181">
    <property type="entry name" value="Fibrinogen_a/b/g_C_dom"/>
</dbReference>
<dbReference type="GeneTree" id="ENSGT00940000164041"/>
<feature type="signal peptide" evidence="6">
    <location>
        <begin position="1"/>
        <end position="23"/>
    </location>
</feature>
<feature type="coiled-coil region" evidence="5">
    <location>
        <begin position="175"/>
        <end position="212"/>
    </location>
</feature>
<dbReference type="GO" id="GO:0030674">
    <property type="term" value="F:protein-macromolecule adaptor activity"/>
    <property type="evidence" value="ECO:0007669"/>
    <property type="project" value="TreeGrafter"/>
</dbReference>
<evidence type="ECO:0000256" key="1">
    <source>
        <dbReference type="ARBA" id="ARBA00004613"/>
    </source>
</evidence>
<dbReference type="Ensembl" id="ENSKMAT00000011221.1">
    <property type="protein sequence ID" value="ENSKMAP00000011050.1"/>
    <property type="gene ID" value="ENSKMAG00000008298.1"/>
</dbReference>
<feature type="chain" id="PRO_5018526838" evidence="6">
    <location>
        <begin position="24"/>
        <end position="525"/>
    </location>
</feature>
<organism evidence="8 9">
    <name type="scientific">Kryptolebias marmoratus</name>
    <name type="common">Mangrove killifish</name>
    <name type="synonym">Rivulus marmoratus</name>
    <dbReference type="NCBI Taxonomy" id="37003"/>
    <lineage>
        <taxon>Eukaryota</taxon>
        <taxon>Metazoa</taxon>
        <taxon>Chordata</taxon>
        <taxon>Craniata</taxon>
        <taxon>Vertebrata</taxon>
        <taxon>Euteleostomi</taxon>
        <taxon>Actinopterygii</taxon>
        <taxon>Neopterygii</taxon>
        <taxon>Teleostei</taxon>
        <taxon>Neoteleostei</taxon>
        <taxon>Acanthomorphata</taxon>
        <taxon>Ovalentaria</taxon>
        <taxon>Atherinomorphae</taxon>
        <taxon>Cyprinodontiformes</taxon>
        <taxon>Rivulidae</taxon>
        <taxon>Kryptolebias</taxon>
    </lineage>
</organism>
<evidence type="ECO:0000313" key="8">
    <source>
        <dbReference type="Ensembl" id="ENSKMAP00000011050.1"/>
    </source>
</evidence>
<dbReference type="RefSeq" id="XP_017289338.1">
    <property type="nucleotide sequence ID" value="XM_017433849.3"/>
</dbReference>
<dbReference type="InterPro" id="IPR036056">
    <property type="entry name" value="Fibrinogen-like_C"/>
</dbReference>
<reference evidence="8" key="1">
    <citation type="submission" date="2025-08" db="UniProtKB">
        <authorList>
            <consortium name="Ensembl"/>
        </authorList>
    </citation>
    <scope>IDENTIFICATION</scope>
</reference>
<dbReference type="Pfam" id="PF00147">
    <property type="entry name" value="Fibrinogen_C"/>
    <property type="match status" value="1"/>
</dbReference>
<dbReference type="GO" id="GO:0070527">
    <property type="term" value="P:platelet aggregation"/>
    <property type="evidence" value="ECO:0007669"/>
    <property type="project" value="TreeGrafter"/>
</dbReference>
<dbReference type="AlphaFoldDB" id="A0A3Q3A593"/>
<keyword evidence="3" id="KW-1015">Disulfide bond</keyword>
<protein>
    <submittedName>
        <fullName evidence="8">Angiopoietin-2-like</fullName>
    </submittedName>
</protein>
<dbReference type="GO" id="GO:0005577">
    <property type="term" value="C:fibrinogen complex"/>
    <property type="evidence" value="ECO:0007669"/>
    <property type="project" value="TreeGrafter"/>
</dbReference>
<dbReference type="GO" id="GO:0005201">
    <property type="term" value="F:extracellular matrix structural constituent"/>
    <property type="evidence" value="ECO:0007669"/>
    <property type="project" value="TreeGrafter"/>
</dbReference>
<proteinExistence type="predicted"/>
<keyword evidence="5" id="KW-0175">Coiled coil</keyword>
<evidence type="ECO:0000256" key="2">
    <source>
        <dbReference type="ARBA" id="ARBA00022525"/>
    </source>
</evidence>
<reference evidence="8" key="2">
    <citation type="submission" date="2025-09" db="UniProtKB">
        <authorList>
            <consortium name="Ensembl"/>
        </authorList>
    </citation>
    <scope>IDENTIFICATION</scope>
</reference>
<evidence type="ECO:0000256" key="4">
    <source>
        <dbReference type="ARBA" id="ARBA00023180"/>
    </source>
</evidence>
<evidence type="ECO:0000313" key="9">
    <source>
        <dbReference type="Proteomes" id="UP000264800"/>
    </source>
</evidence>
<comment type="subcellular location">
    <subcellularLocation>
        <location evidence="1">Secreted</location>
    </subcellularLocation>
</comment>
<dbReference type="InterPro" id="IPR037579">
    <property type="entry name" value="FIB_ANG-like"/>
</dbReference>
<dbReference type="PROSITE" id="PS51406">
    <property type="entry name" value="FIBRINOGEN_C_2"/>
    <property type="match status" value="1"/>
</dbReference>
<evidence type="ECO:0000259" key="7">
    <source>
        <dbReference type="PROSITE" id="PS51406"/>
    </source>
</evidence>
<keyword evidence="4" id="KW-0325">Glycoprotein</keyword>
<evidence type="ECO:0000256" key="5">
    <source>
        <dbReference type="SAM" id="Coils"/>
    </source>
</evidence>
<dbReference type="OrthoDB" id="7871457at2759"/>
<dbReference type="GO" id="GO:0042730">
    <property type="term" value="P:fibrinolysis"/>
    <property type="evidence" value="ECO:0007669"/>
    <property type="project" value="TreeGrafter"/>
</dbReference>
<keyword evidence="2" id="KW-0964">Secreted</keyword>